<dbReference type="GO" id="GO:0006935">
    <property type="term" value="P:chemotaxis"/>
    <property type="evidence" value="ECO:0007669"/>
    <property type="project" value="InterPro"/>
</dbReference>
<organism evidence="9 10">
    <name type="scientific">Paractinoplanes abujensis</name>
    <dbReference type="NCBI Taxonomy" id="882441"/>
    <lineage>
        <taxon>Bacteria</taxon>
        <taxon>Bacillati</taxon>
        <taxon>Actinomycetota</taxon>
        <taxon>Actinomycetes</taxon>
        <taxon>Micromonosporales</taxon>
        <taxon>Micromonosporaceae</taxon>
        <taxon>Paractinoplanes</taxon>
    </lineage>
</organism>
<dbReference type="PRINTS" id="PR00260">
    <property type="entry name" value="CHEMTRNSDUCR"/>
</dbReference>
<dbReference type="EMBL" id="JACHMF010000001">
    <property type="protein sequence ID" value="MBB4693358.1"/>
    <property type="molecule type" value="Genomic_DNA"/>
</dbReference>
<proteinExistence type="inferred from homology"/>
<dbReference type="Proteomes" id="UP000542742">
    <property type="component" value="Unassembled WGS sequence"/>
</dbReference>
<dbReference type="SMART" id="SM00304">
    <property type="entry name" value="HAMP"/>
    <property type="match status" value="1"/>
</dbReference>
<dbReference type="Pfam" id="PF00672">
    <property type="entry name" value="HAMP"/>
    <property type="match status" value="1"/>
</dbReference>
<keyword evidence="10" id="KW-1185">Reference proteome</keyword>
<comment type="similarity">
    <text evidence="4">Belongs to the methyl-accepting chemotaxis (MCP) protein family.</text>
</comment>
<accession>A0A7W7CRK0</accession>
<dbReference type="PANTHER" id="PTHR32089:SF112">
    <property type="entry name" value="LYSOZYME-LIKE PROTEIN-RELATED"/>
    <property type="match status" value="1"/>
</dbReference>
<dbReference type="PROSITE" id="PS50885">
    <property type="entry name" value="HAMP"/>
    <property type="match status" value="1"/>
</dbReference>
<keyword evidence="6" id="KW-0472">Membrane</keyword>
<dbReference type="SUPFAM" id="SSF58104">
    <property type="entry name" value="Methyl-accepting chemotaxis protein (MCP) signaling domain"/>
    <property type="match status" value="1"/>
</dbReference>
<dbReference type="InterPro" id="IPR003660">
    <property type="entry name" value="HAMP_dom"/>
</dbReference>
<evidence type="ECO:0000256" key="2">
    <source>
        <dbReference type="ARBA" id="ARBA00022989"/>
    </source>
</evidence>
<feature type="domain" description="HAMP" evidence="8">
    <location>
        <begin position="230"/>
        <end position="282"/>
    </location>
</feature>
<evidence type="ECO:0000256" key="1">
    <source>
        <dbReference type="ARBA" id="ARBA00022692"/>
    </source>
</evidence>
<name>A0A7W7CRK0_9ACTN</name>
<dbReference type="GO" id="GO:0004888">
    <property type="term" value="F:transmembrane signaling receptor activity"/>
    <property type="evidence" value="ECO:0007669"/>
    <property type="project" value="InterPro"/>
</dbReference>
<dbReference type="Pfam" id="PF12729">
    <property type="entry name" value="4HB_MCP_1"/>
    <property type="match status" value="1"/>
</dbReference>
<dbReference type="Gene3D" id="1.10.287.950">
    <property type="entry name" value="Methyl-accepting chemotaxis protein"/>
    <property type="match status" value="1"/>
</dbReference>
<dbReference type="SMART" id="SM00283">
    <property type="entry name" value="MA"/>
    <property type="match status" value="1"/>
</dbReference>
<protein>
    <submittedName>
        <fullName evidence="9">Methyl-accepting chemotaxis protein</fullName>
    </submittedName>
</protein>
<keyword evidence="2 6" id="KW-1133">Transmembrane helix</keyword>
<dbReference type="PANTHER" id="PTHR32089">
    <property type="entry name" value="METHYL-ACCEPTING CHEMOTAXIS PROTEIN MCPB"/>
    <property type="match status" value="1"/>
</dbReference>
<keyword evidence="1 6" id="KW-0812">Transmembrane</keyword>
<dbReference type="CDD" id="cd06225">
    <property type="entry name" value="HAMP"/>
    <property type="match status" value="1"/>
</dbReference>
<evidence type="ECO:0000313" key="10">
    <source>
        <dbReference type="Proteomes" id="UP000542742"/>
    </source>
</evidence>
<sequence length="545" mass="55690">MTASVTGESSENSGDRVLRLLTDRRVGTKIMLAVLLVVLISVADGLLALSSLGATNADVKDGYRQSQELDNVGNLRSAVNRVWLAADDYLLAPDTAGRTQARSALETAENQVSQYTDAHQTFPLPAVAAAALATFRQDWTAYEATLTDQVLPLVAAGDARRLQTARKGVLATAQDAVRIHLSALADSTVQAAADQQAAAESRYQATKWWVIALLVGGTLIGVGLAVGITRLIVRPLARCMHALARLGRGDLTVRVQVHSADEVGQMAEAVNETAAAMAATVGRVSSSSELLASASEQLTSVSSQLSASAERTSAQVATVSASADTVSDGVHAVSAGAEQMGLSIREISTSANEAAGVASEAARTAESTNTSVARLGAASAQIGSVVAVITSIAEQTNLLALNATIEAARAGEAGKGFAVVASEVKDLAQETARATQQITAQVSAIQAETGNAVAAIQDIAEVIGTINNYATTIAAAVEEQTATTAEIARSVGQAAEGSSNIAGTIAGVALAAQQVTSGASETQQTAAELARTAADLQTTVSTYRV</sequence>
<dbReference type="AlphaFoldDB" id="A0A7W7CRK0"/>
<dbReference type="InterPro" id="IPR004090">
    <property type="entry name" value="Chemotax_Me-accpt_rcpt"/>
</dbReference>
<dbReference type="GO" id="GO:0007165">
    <property type="term" value="P:signal transduction"/>
    <property type="evidence" value="ECO:0007669"/>
    <property type="project" value="UniProtKB-KW"/>
</dbReference>
<feature type="domain" description="Methyl-accepting transducer" evidence="7">
    <location>
        <begin position="287"/>
        <end position="530"/>
    </location>
</feature>
<keyword evidence="3 5" id="KW-0807">Transducer</keyword>
<feature type="transmembrane region" description="Helical" evidence="6">
    <location>
        <begin position="208"/>
        <end position="233"/>
    </location>
</feature>
<dbReference type="GO" id="GO:0016020">
    <property type="term" value="C:membrane"/>
    <property type="evidence" value="ECO:0007669"/>
    <property type="project" value="InterPro"/>
</dbReference>
<evidence type="ECO:0000256" key="6">
    <source>
        <dbReference type="SAM" id="Phobius"/>
    </source>
</evidence>
<feature type="transmembrane region" description="Helical" evidence="6">
    <location>
        <begin position="30"/>
        <end position="54"/>
    </location>
</feature>
<evidence type="ECO:0000313" key="9">
    <source>
        <dbReference type="EMBL" id="MBB4693358.1"/>
    </source>
</evidence>
<dbReference type="Pfam" id="PF00015">
    <property type="entry name" value="MCPsignal"/>
    <property type="match status" value="1"/>
</dbReference>
<evidence type="ECO:0000256" key="5">
    <source>
        <dbReference type="PROSITE-ProRule" id="PRU00284"/>
    </source>
</evidence>
<dbReference type="InterPro" id="IPR004089">
    <property type="entry name" value="MCPsignal_dom"/>
</dbReference>
<evidence type="ECO:0000259" key="7">
    <source>
        <dbReference type="PROSITE" id="PS50111"/>
    </source>
</evidence>
<reference evidence="9 10" key="1">
    <citation type="submission" date="2020-08" db="EMBL/GenBank/DDBJ databases">
        <title>Sequencing the genomes of 1000 actinobacteria strains.</title>
        <authorList>
            <person name="Klenk H.-P."/>
        </authorList>
    </citation>
    <scope>NUCLEOTIDE SEQUENCE [LARGE SCALE GENOMIC DNA]</scope>
    <source>
        <strain evidence="9 10">DSM 45518</strain>
    </source>
</reference>
<dbReference type="PROSITE" id="PS50111">
    <property type="entry name" value="CHEMOTAXIS_TRANSDUC_2"/>
    <property type="match status" value="1"/>
</dbReference>
<evidence type="ECO:0000256" key="4">
    <source>
        <dbReference type="ARBA" id="ARBA00029447"/>
    </source>
</evidence>
<evidence type="ECO:0000259" key="8">
    <source>
        <dbReference type="PROSITE" id="PS50885"/>
    </source>
</evidence>
<gene>
    <name evidence="9" type="ORF">BKA14_003506</name>
</gene>
<dbReference type="RefSeq" id="WP_239093635.1">
    <property type="nucleotide sequence ID" value="NZ_BOMC01000080.1"/>
</dbReference>
<dbReference type="InterPro" id="IPR024478">
    <property type="entry name" value="HlyB_4HB_MCP"/>
</dbReference>
<comment type="caution">
    <text evidence="9">The sequence shown here is derived from an EMBL/GenBank/DDBJ whole genome shotgun (WGS) entry which is preliminary data.</text>
</comment>
<evidence type="ECO:0000256" key="3">
    <source>
        <dbReference type="ARBA" id="ARBA00023224"/>
    </source>
</evidence>